<reference evidence="5 6" key="1">
    <citation type="submission" date="2020-08" db="EMBL/GenBank/DDBJ databases">
        <title>Genomic Encyclopedia of Type Strains, Phase III (KMG-III): the genomes of soil and plant-associated and newly described type strains.</title>
        <authorList>
            <person name="Whitman W."/>
        </authorList>
    </citation>
    <scope>NUCLEOTIDE SEQUENCE [LARGE SCALE GENOMIC DNA]</scope>
    <source>
        <strain evidence="5 6">CECT 7247</strain>
    </source>
</reference>
<dbReference type="PANTHER" id="PTHR22789">
    <property type="entry name" value="FUCULOSE PHOSPHATE ALDOLASE"/>
    <property type="match status" value="1"/>
</dbReference>
<proteinExistence type="predicted"/>
<accession>A0ABR6GLU3</accession>
<evidence type="ECO:0000313" key="6">
    <source>
        <dbReference type="Proteomes" id="UP000574369"/>
    </source>
</evidence>
<organism evidence="5 6">
    <name type="scientific">Roseateles terrae</name>
    <dbReference type="NCBI Taxonomy" id="431060"/>
    <lineage>
        <taxon>Bacteria</taxon>
        <taxon>Pseudomonadati</taxon>
        <taxon>Pseudomonadota</taxon>
        <taxon>Betaproteobacteria</taxon>
        <taxon>Burkholderiales</taxon>
        <taxon>Sphaerotilaceae</taxon>
        <taxon>Roseateles</taxon>
    </lineage>
</organism>
<dbReference type="InterPro" id="IPR001303">
    <property type="entry name" value="Aldolase_II/adducin_N"/>
</dbReference>
<sequence length="235" mass="25028">MMHASTRMAVVQLCLRLSKRGYFAGTGGNLMLRIDETLVAVTPSATDYLTMEPQDVCLLRLADLSVVEGARPASVETGLHARVMRARPEVGCTIHTHQPLASACALIGEALQVPPDLQSVLGATVPVVGYAPSGTGWLASKLAAAVQPGRQAWLLRNHGIVCCGRDSTAALAAVEQLESLARDHLISRIERRMQASPQGQHSGPELTSGAADRRGSAPDPLVQLRQLLWSSKESI</sequence>
<evidence type="ECO:0000313" key="5">
    <source>
        <dbReference type="EMBL" id="MBB3193074.1"/>
    </source>
</evidence>
<keyword evidence="1" id="KW-0479">Metal-binding</keyword>
<keyword evidence="2 5" id="KW-0456">Lyase</keyword>
<feature type="region of interest" description="Disordered" evidence="3">
    <location>
        <begin position="193"/>
        <end position="218"/>
    </location>
</feature>
<dbReference type="SUPFAM" id="SSF53639">
    <property type="entry name" value="AraD/HMP-PK domain-like"/>
    <property type="match status" value="1"/>
</dbReference>
<dbReference type="EC" id="4.1.2.17" evidence="5"/>
<evidence type="ECO:0000259" key="4">
    <source>
        <dbReference type="SMART" id="SM01007"/>
    </source>
</evidence>
<feature type="domain" description="Class II aldolase/adducin N-terminal" evidence="4">
    <location>
        <begin position="8"/>
        <end position="185"/>
    </location>
</feature>
<dbReference type="Pfam" id="PF00596">
    <property type="entry name" value="Aldolase_II"/>
    <property type="match status" value="1"/>
</dbReference>
<dbReference type="Proteomes" id="UP000574369">
    <property type="component" value="Unassembled WGS sequence"/>
</dbReference>
<protein>
    <submittedName>
        <fullName evidence="5">L-fuculose-phosphate aldolase</fullName>
        <ecNumber evidence="5">4.1.2.17</ecNumber>
    </submittedName>
</protein>
<dbReference type="SMART" id="SM01007">
    <property type="entry name" value="Aldolase_II"/>
    <property type="match status" value="1"/>
</dbReference>
<comment type="caution">
    <text evidence="5">The sequence shown here is derived from an EMBL/GenBank/DDBJ whole genome shotgun (WGS) entry which is preliminary data.</text>
</comment>
<name>A0ABR6GLU3_9BURK</name>
<dbReference type="EMBL" id="JACHXO010000001">
    <property type="protein sequence ID" value="MBB3193074.1"/>
    <property type="molecule type" value="Genomic_DNA"/>
</dbReference>
<dbReference type="PANTHER" id="PTHR22789:SF0">
    <property type="entry name" value="3-OXO-TETRONATE 4-PHOSPHATE DECARBOXYLASE-RELATED"/>
    <property type="match status" value="1"/>
</dbReference>
<dbReference type="RefSeq" id="WP_088449287.1">
    <property type="nucleotide sequence ID" value="NZ_JACHXO010000001.1"/>
</dbReference>
<dbReference type="InterPro" id="IPR036409">
    <property type="entry name" value="Aldolase_II/adducin_N_sf"/>
</dbReference>
<dbReference type="GO" id="GO:0008738">
    <property type="term" value="F:L-fuculose-phosphate aldolase activity"/>
    <property type="evidence" value="ECO:0007669"/>
    <property type="project" value="UniProtKB-EC"/>
</dbReference>
<keyword evidence="6" id="KW-1185">Reference proteome</keyword>
<evidence type="ECO:0000256" key="2">
    <source>
        <dbReference type="ARBA" id="ARBA00023239"/>
    </source>
</evidence>
<evidence type="ECO:0000256" key="3">
    <source>
        <dbReference type="SAM" id="MobiDB-lite"/>
    </source>
</evidence>
<dbReference type="Gene3D" id="3.40.225.10">
    <property type="entry name" value="Class II aldolase/adducin N-terminal domain"/>
    <property type="match status" value="1"/>
</dbReference>
<evidence type="ECO:0000256" key="1">
    <source>
        <dbReference type="ARBA" id="ARBA00022723"/>
    </source>
</evidence>
<gene>
    <name evidence="5" type="ORF">FHS28_000439</name>
</gene>
<dbReference type="InterPro" id="IPR050197">
    <property type="entry name" value="Aldolase_class_II_sugar_metab"/>
</dbReference>